<dbReference type="AlphaFoldDB" id="A0AAD5UFS5"/>
<dbReference type="Pfam" id="PF25757">
    <property type="entry name" value="TPR_DNAAF5"/>
    <property type="match status" value="1"/>
</dbReference>
<keyword evidence="5" id="KW-1185">Reference proteome</keyword>
<dbReference type="InterPro" id="IPR011989">
    <property type="entry name" value="ARM-like"/>
</dbReference>
<dbReference type="PANTHER" id="PTHR16216">
    <property type="entry name" value="DYNEIN ASSEMBLY FACTOR 5, AXONEMAL"/>
    <property type="match status" value="1"/>
</dbReference>
<dbReference type="InterPro" id="IPR056497">
    <property type="entry name" value="HEAT_DAAF5"/>
</dbReference>
<feature type="domain" description="Dynein axonemal assembly factor 5 TPR repeats" evidence="3">
    <location>
        <begin position="70"/>
        <end position="260"/>
    </location>
</feature>
<dbReference type="EMBL" id="JADGKB010000044">
    <property type="protein sequence ID" value="KAJ3256957.1"/>
    <property type="molecule type" value="Genomic_DNA"/>
</dbReference>
<dbReference type="Pfam" id="PF24573">
    <property type="entry name" value="HEAT_DAAF5"/>
    <property type="match status" value="1"/>
</dbReference>
<protein>
    <submittedName>
        <fullName evidence="4">HEAT repeat-containing protein 2</fullName>
    </submittedName>
</protein>
<evidence type="ECO:0000256" key="1">
    <source>
        <dbReference type="SAM" id="Coils"/>
    </source>
</evidence>
<evidence type="ECO:0000259" key="3">
    <source>
        <dbReference type="Pfam" id="PF25757"/>
    </source>
</evidence>
<evidence type="ECO:0000313" key="5">
    <source>
        <dbReference type="Proteomes" id="UP001210925"/>
    </source>
</evidence>
<proteinExistence type="predicted"/>
<reference evidence="4" key="1">
    <citation type="submission" date="2020-05" db="EMBL/GenBank/DDBJ databases">
        <title>Phylogenomic resolution of chytrid fungi.</title>
        <authorList>
            <person name="Stajich J.E."/>
            <person name="Amses K."/>
            <person name="Simmons R."/>
            <person name="Seto K."/>
            <person name="Myers J."/>
            <person name="Bonds A."/>
            <person name="Quandt C.A."/>
            <person name="Barry K."/>
            <person name="Liu P."/>
            <person name="Grigoriev I."/>
            <person name="Longcore J.E."/>
            <person name="James T.Y."/>
        </authorList>
    </citation>
    <scope>NUCLEOTIDE SEQUENCE</scope>
    <source>
        <strain evidence="4">PLAUS21</strain>
    </source>
</reference>
<feature type="domain" description="Dynein axonemal assembly factor 5 HEAT-repeat" evidence="2">
    <location>
        <begin position="272"/>
        <end position="460"/>
    </location>
</feature>
<comment type="caution">
    <text evidence="4">The sequence shown here is derived from an EMBL/GenBank/DDBJ whole genome shotgun (WGS) entry which is preliminary data.</text>
</comment>
<dbReference type="InterPro" id="IPR016024">
    <property type="entry name" value="ARM-type_fold"/>
</dbReference>
<evidence type="ECO:0000259" key="2">
    <source>
        <dbReference type="Pfam" id="PF24573"/>
    </source>
</evidence>
<dbReference type="InterPro" id="IPR052623">
    <property type="entry name" value="DAAF5"/>
</dbReference>
<accession>A0AAD5UFS5</accession>
<dbReference type="GO" id="GO:0003341">
    <property type="term" value="P:cilium movement"/>
    <property type="evidence" value="ECO:0007669"/>
    <property type="project" value="TreeGrafter"/>
</dbReference>
<dbReference type="GO" id="GO:0036158">
    <property type="term" value="P:outer dynein arm assembly"/>
    <property type="evidence" value="ECO:0007669"/>
    <property type="project" value="TreeGrafter"/>
</dbReference>
<dbReference type="GO" id="GO:0005737">
    <property type="term" value="C:cytoplasm"/>
    <property type="evidence" value="ECO:0007669"/>
    <property type="project" value="TreeGrafter"/>
</dbReference>
<gene>
    <name evidence="4" type="primary">HEATR2</name>
    <name evidence="4" type="ORF">HK103_005075</name>
</gene>
<name>A0AAD5UFS5_9FUNG</name>
<dbReference type="Gene3D" id="1.25.10.10">
    <property type="entry name" value="Leucine-rich Repeat Variant"/>
    <property type="match status" value="2"/>
</dbReference>
<dbReference type="Proteomes" id="UP001210925">
    <property type="component" value="Unassembled WGS sequence"/>
</dbReference>
<dbReference type="GO" id="GO:0036159">
    <property type="term" value="P:inner dynein arm assembly"/>
    <property type="evidence" value="ECO:0007669"/>
    <property type="project" value="TreeGrafter"/>
</dbReference>
<dbReference type="GO" id="GO:0045505">
    <property type="term" value="F:dynein intermediate chain binding"/>
    <property type="evidence" value="ECO:0007669"/>
    <property type="project" value="TreeGrafter"/>
</dbReference>
<dbReference type="PANTHER" id="PTHR16216:SF2">
    <property type="entry name" value="DYNEIN AXONEMAL ASSEMBLY FACTOR 5"/>
    <property type="match status" value="1"/>
</dbReference>
<feature type="coiled-coil region" evidence="1">
    <location>
        <begin position="649"/>
        <end position="676"/>
    </location>
</feature>
<dbReference type="SUPFAM" id="SSF48371">
    <property type="entry name" value="ARM repeat"/>
    <property type="match status" value="1"/>
</dbReference>
<dbReference type="InterPro" id="IPR057978">
    <property type="entry name" value="TPR_DAAF5"/>
</dbReference>
<keyword evidence="1" id="KW-0175">Coiled coil</keyword>
<sequence length="779" mass="89724">MLEREINIISEPSSDRNSKRVALNAILNSKAVNSQIIKAVTKTLVDPVEKCREISINIVNQITDKELLKKEPSEEIRLQIMKTLTRYTGVFTRDIFPFVGDYLEILYVSLVDAFPEIRKESLNLSKKLCLTCPQHVSLCGDKLVKQILPSLTHRHSSVRVIGVKALLEAVVIDYSALDDCVNVLLDLVRDKASQVRQEVYLLAKEWLTRLIDRHIYRHKMLPLLYAGYTDEMPKLVEYAKEMMEQVGIHYEKENEKEIKDELDYSDGIVRPNRPRVGCRRAARDNIQKITKKLVEMLGDWNVETRYKGAQILYVYIDFCEAEITGYTATIVQPLYKILAEDEVHLMNLCVQVMNRIGYFVSPDTTLSLILPALLGGNVGSFRLGCLRALQGVLAGSRKELLEPQMNYIIESLGDKDLVQNENFIVLLELSKCLVQLVEKIPLDQEITFKFFYLLVQIQSIPGNHKLVGFTDVKTTTESVMSAFASRKSLTLSELYSTYLVNILSTFEFTKWNQYSMEPNIFETVLFKSVPNYADHLDVIVPIFVSCCELDKDIELRDKCISILHHLFKLPFAYSQMEPYLAELLEKVILKNCVWKGGKKHEALRTLSTKVWKLVTEMSFDHEVWLQTTTKLFEAHILPILLSNLDDDIIETRMNMYQEALKRLDDAKDEIRIQSAALFISIYKAISDCKARNAHLRQDDKLTAIVNEEVIEIDLDQVHYETILDCMLIHLDDTNSHIQEAVYKSLLCLKPFVETKTWNDKLIDAKDKHKSTFYLEKLLE</sequence>
<evidence type="ECO:0000313" key="4">
    <source>
        <dbReference type="EMBL" id="KAJ3256957.1"/>
    </source>
</evidence>
<organism evidence="4 5">
    <name type="scientific">Boothiomyces macroporosus</name>
    <dbReference type="NCBI Taxonomy" id="261099"/>
    <lineage>
        <taxon>Eukaryota</taxon>
        <taxon>Fungi</taxon>
        <taxon>Fungi incertae sedis</taxon>
        <taxon>Chytridiomycota</taxon>
        <taxon>Chytridiomycota incertae sedis</taxon>
        <taxon>Chytridiomycetes</taxon>
        <taxon>Rhizophydiales</taxon>
        <taxon>Terramycetaceae</taxon>
        <taxon>Boothiomyces</taxon>
    </lineage>
</organism>